<evidence type="ECO:0000313" key="1">
    <source>
        <dbReference type="EMBL" id="MBF8184391.1"/>
    </source>
</evidence>
<accession>A0A931A1D0</accession>
<dbReference type="RefSeq" id="WP_195893370.1">
    <property type="nucleotide sequence ID" value="NZ_JADOGI010000002.1"/>
</dbReference>
<organism evidence="1 2">
    <name type="scientific">Nonomuraea cypriaca</name>
    <dbReference type="NCBI Taxonomy" id="1187855"/>
    <lineage>
        <taxon>Bacteria</taxon>
        <taxon>Bacillati</taxon>
        <taxon>Actinomycetota</taxon>
        <taxon>Actinomycetes</taxon>
        <taxon>Streptosporangiales</taxon>
        <taxon>Streptosporangiaceae</taxon>
        <taxon>Nonomuraea</taxon>
    </lineage>
</organism>
<dbReference type="Proteomes" id="UP000605361">
    <property type="component" value="Unassembled WGS sequence"/>
</dbReference>
<name>A0A931A1D0_9ACTN</name>
<comment type="caution">
    <text evidence="1">The sequence shown here is derived from an EMBL/GenBank/DDBJ whole genome shotgun (WGS) entry which is preliminary data.</text>
</comment>
<proteinExistence type="predicted"/>
<evidence type="ECO:0000313" key="2">
    <source>
        <dbReference type="Proteomes" id="UP000605361"/>
    </source>
</evidence>
<gene>
    <name evidence="1" type="ORF">ITP53_01235</name>
</gene>
<sequence>MAVIVALVRPRPLLVGLLTAAGGALAAVAGVAALTGRGWSAWLPELLLGRSPRITLGIGRVHPGAGEDGWL</sequence>
<protein>
    <submittedName>
        <fullName evidence="1">Uncharacterized protein</fullName>
    </submittedName>
</protein>
<dbReference type="AlphaFoldDB" id="A0A931A1D0"/>
<reference evidence="1" key="1">
    <citation type="submission" date="2020-11" db="EMBL/GenBank/DDBJ databases">
        <title>Whole-genome analyses of Nonomuraea sp. K274.</title>
        <authorList>
            <person name="Veyisoglu A."/>
        </authorList>
    </citation>
    <scope>NUCLEOTIDE SEQUENCE</scope>
    <source>
        <strain evidence="1">K274</strain>
    </source>
</reference>
<keyword evidence="2" id="KW-1185">Reference proteome</keyword>
<dbReference type="EMBL" id="JADOGI010000002">
    <property type="protein sequence ID" value="MBF8184391.1"/>
    <property type="molecule type" value="Genomic_DNA"/>
</dbReference>